<protein>
    <submittedName>
        <fullName evidence="1">Uncharacterized protein</fullName>
    </submittedName>
</protein>
<reference evidence="1" key="1">
    <citation type="journal article" date="2020" name="Stud. Mycol.">
        <title>101 Dothideomycetes genomes: a test case for predicting lifestyles and emergence of pathogens.</title>
        <authorList>
            <person name="Haridas S."/>
            <person name="Albert R."/>
            <person name="Binder M."/>
            <person name="Bloem J."/>
            <person name="Labutti K."/>
            <person name="Salamov A."/>
            <person name="Andreopoulos B."/>
            <person name="Baker S."/>
            <person name="Barry K."/>
            <person name="Bills G."/>
            <person name="Bluhm B."/>
            <person name="Cannon C."/>
            <person name="Castanera R."/>
            <person name="Culley D."/>
            <person name="Daum C."/>
            <person name="Ezra D."/>
            <person name="Gonzalez J."/>
            <person name="Henrissat B."/>
            <person name="Kuo A."/>
            <person name="Liang C."/>
            <person name="Lipzen A."/>
            <person name="Lutzoni F."/>
            <person name="Magnuson J."/>
            <person name="Mondo S."/>
            <person name="Nolan M."/>
            <person name="Ohm R."/>
            <person name="Pangilinan J."/>
            <person name="Park H.-J."/>
            <person name="Ramirez L."/>
            <person name="Alfaro M."/>
            <person name="Sun H."/>
            <person name="Tritt A."/>
            <person name="Yoshinaga Y."/>
            <person name="Zwiers L.-H."/>
            <person name="Turgeon B."/>
            <person name="Goodwin S."/>
            <person name="Spatafora J."/>
            <person name="Crous P."/>
            <person name="Grigoriev I."/>
        </authorList>
    </citation>
    <scope>NUCLEOTIDE SEQUENCE</scope>
    <source>
        <strain evidence="1">CBS 122367</strain>
    </source>
</reference>
<keyword evidence="2" id="KW-1185">Reference proteome</keyword>
<name>A0A6G1IQ13_9PLEO</name>
<dbReference type="Proteomes" id="UP000799291">
    <property type="component" value="Unassembled WGS sequence"/>
</dbReference>
<sequence>MATKGLLEQLKIRKELKRLLISQAQVHFGPWPCIENSDECEDVVSAMISLLDDLERNPGGACGYLLCEKGNITLKFIIDVRSSVTVDSNGARGEMRLANSNPIQEQALPNANTVDSQHVMTRVGQIESHGYVQDANSSSFLTNKGEIVCQDAYIVIQNDENGASDHCISTEDLDIVTGTFPEGSVVCVNDVDGDAYLLTIFAPATSIYEADMPIGGVTMISLFVRAVLSVHGAFNHLTFT</sequence>
<accession>A0A6G1IQ13</accession>
<dbReference type="EMBL" id="MU005599">
    <property type="protein sequence ID" value="KAF2680080.1"/>
    <property type="molecule type" value="Genomic_DNA"/>
</dbReference>
<dbReference type="AlphaFoldDB" id="A0A6G1IQ13"/>
<evidence type="ECO:0000313" key="1">
    <source>
        <dbReference type="EMBL" id="KAF2680080.1"/>
    </source>
</evidence>
<proteinExistence type="predicted"/>
<organism evidence="1 2">
    <name type="scientific">Lentithecium fluviatile CBS 122367</name>
    <dbReference type="NCBI Taxonomy" id="1168545"/>
    <lineage>
        <taxon>Eukaryota</taxon>
        <taxon>Fungi</taxon>
        <taxon>Dikarya</taxon>
        <taxon>Ascomycota</taxon>
        <taxon>Pezizomycotina</taxon>
        <taxon>Dothideomycetes</taxon>
        <taxon>Pleosporomycetidae</taxon>
        <taxon>Pleosporales</taxon>
        <taxon>Massarineae</taxon>
        <taxon>Lentitheciaceae</taxon>
        <taxon>Lentithecium</taxon>
    </lineage>
</organism>
<evidence type="ECO:0000313" key="2">
    <source>
        <dbReference type="Proteomes" id="UP000799291"/>
    </source>
</evidence>
<gene>
    <name evidence="1" type="ORF">K458DRAFT_407653</name>
</gene>